<dbReference type="PANTHER" id="PTHR12169:SF6">
    <property type="entry name" value="AFG1-LIKE ATPASE"/>
    <property type="match status" value="1"/>
</dbReference>
<dbReference type="SUPFAM" id="SSF52540">
    <property type="entry name" value="P-loop containing nucleoside triphosphate hydrolases"/>
    <property type="match status" value="1"/>
</dbReference>
<dbReference type="Gene3D" id="3.40.50.300">
    <property type="entry name" value="P-loop containing nucleotide triphosphate hydrolases"/>
    <property type="match status" value="1"/>
</dbReference>
<keyword evidence="3" id="KW-0132">Cell division</keyword>
<accession>A0ABT2P6Z4</accession>
<evidence type="ECO:0000313" key="4">
    <source>
        <dbReference type="Proteomes" id="UP001431192"/>
    </source>
</evidence>
<keyword evidence="3" id="KW-0131">Cell cycle</keyword>
<keyword evidence="2" id="KW-0067">ATP-binding</keyword>
<evidence type="ECO:0000256" key="1">
    <source>
        <dbReference type="ARBA" id="ARBA00022741"/>
    </source>
</evidence>
<evidence type="ECO:0000256" key="2">
    <source>
        <dbReference type="ARBA" id="ARBA00022840"/>
    </source>
</evidence>
<name>A0ABT2P6Z4_9GAMM</name>
<sequence length="464" mass="52529">MPTTDPKHKPTYAAKDNLKKVQNHLQKQSLKPSLKPSIKQSLAMYSSGDALAPLACPNSSIVQAMSPLQAYQQAIGADSQHIEKTAITADPAQQEALLALDTLYQQFIHSPSIDKGLYLWGDVGRGKTFLMDLFCQCLSQHPKQAQNTVMRLHFHRFMAMLHQQLNQTSGIRDPLTHIAKQIAEQYQIICFDEFFVSDIGDAILLARLFETLFQSGVTLVATSNIPVIDLYKNGLQRDRFVPTIGLLKQYTQEIHLNGNKDHRLSHQARSHSSPKPAWLKLPSTQTPENMFVQICKQAVDEYSSIEQHHLAQKTTHTLRICQRDITIQAQYGDYAWFEFTALCQGSRSTLDYIEIAGQFSHILLSDVPLLGGEVRTWIRARGTEDGALATTTGERQLAYASEDDPVRRFISLVDEMYDQKVILIIHSQRALEDLYPSGALTFEFRRTYSRLIEMQQWALSPTIK</sequence>
<keyword evidence="1" id="KW-0547">Nucleotide-binding</keyword>
<dbReference type="Proteomes" id="UP001431192">
    <property type="component" value="Unassembled WGS sequence"/>
</dbReference>
<dbReference type="EMBL" id="JAODOQ010000001">
    <property type="protein sequence ID" value="MCT8987679.1"/>
    <property type="molecule type" value="Genomic_DNA"/>
</dbReference>
<dbReference type="InterPro" id="IPR005654">
    <property type="entry name" value="ATPase_AFG1-like"/>
</dbReference>
<protein>
    <submittedName>
        <fullName evidence="3">Cell division protein ZapE</fullName>
    </submittedName>
</protein>
<keyword evidence="4" id="KW-1185">Reference proteome</keyword>
<evidence type="ECO:0000313" key="3">
    <source>
        <dbReference type="EMBL" id="MCT8987679.1"/>
    </source>
</evidence>
<dbReference type="PANTHER" id="PTHR12169">
    <property type="entry name" value="ATPASE N2B"/>
    <property type="match status" value="1"/>
</dbReference>
<dbReference type="GO" id="GO:0051301">
    <property type="term" value="P:cell division"/>
    <property type="evidence" value="ECO:0007669"/>
    <property type="project" value="UniProtKB-KW"/>
</dbReference>
<dbReference type="Pfam" id="PF03969">
    <property type="entry name" value="AFG1_ATPase"/>
    <property type="match status" value="2"/>
</dbReference>
<proteinExistence type="predicted"/>
<reference evidence="3" key="1">
    <citation type="submission" date="2022-09" db="EMBL/GenBank/DDBJ databases">
        <title>Shewanella sp. KJ10-1 sp.nov, isolated from marine algae.</title>
        <authorList>
            <person name="Butt M."/>
            <person name="Lee J.K."/>
            <person name="Kim J.M."/>
            <person name="Choi D.G."/>
        </authorList>
    </citation>
    <scope>NUCLEOTIDE SEQUENCE</scope>
    <source>
        <strain evidence="3">KJ10-1</strain>
    </source>
</reference>
<dbReference type="InterPro" id="IPR027417">
    <property type="entry name" value="P-loop_NTPase"/>
</dbReference>
<organism evidence="3 4">
    <name type="scientific">Shewanella phaeophyticola</name>
    <dbReference type="NCBI Taxonomy" id="2978345"/>
    <lineage>
        <taxon>Bacteria</taxon>
        <taxon>Pseudomonadati</taxon>
        <taxon>Pseudomonadota</taxon>
        <taxon>Gammaproteobacteria</taxon>
        <taxon>Alteromonadales</taxon>
        <taxon>Shewanellaceae</taxon>
        <taxon>Shewanella</taxon>
    </lineage>
</organism>
<gene>
    <name evidence="3" type="primary">zapE</name>
    <name evidence="3" type="ORF">N4T56_15890</name>
</gene>
<comment type="caution">
    <text evidence="3">The sequence shown here is derived from an EMBL/GenBank/DDBJ whole genome shotgun (WGS) entry which is preliminary data.</text>
</comment>
<dbReference type="NCBIfam" id="NF040713">
    <property type="entry name" value="ZapE"/>
    <property type="match status" value="1"/>
</dbReference>